<organism evidence="2 3">
    <name type="scientific">Ruegeria faecimaris</name>
    <dbReference type="NCBI Taxonomy" id="686389"/>
    <lineage>
        <taxon>Bacteria</taxon>
        <taxon>Pseudomonadati</taxon>
        <taxon>Pseudomonadota</taxon>
        <taxon>Alphaproteobacteria</taxon>
        <taxon>Rhodobacterales</taxon>
        <taxon>Roseobacteraceae</taxon>
        <taxon>Ruegeria</taxon>
    </lineage>
</organism>
<dbReference type="PANTHER" id="PTHR43685:SF11">
    <property type="entry name" value="GLYCOSYLTRANSFERASE TAGX-RELATED"/>
    <property type="match status" value="1"/>
</dbReference>
<protein>
    <submittedName>
        <fullName evidence="2">Glycosyltransferase involved in cell wall bisynthesis</fullName>
    </submittedName>
</protein>
<sequence>MTELPTISVVIPNLNCVDFIERTILSVLEQEYPKLDLILSDGGSTDGSMEVVEKYRDSFSHIISGPDTGQANAVNKGFAVATGDVMGWINSDDVLIPGGLATVGSLFALNKNMNWMTGRVTCIDEEDNVLTVRRPKPVSRVRLLAGDYQWVQQESTYWRRDLWDQVGGQLNENLKLAVDGELWLRFSRHTDLVPVHAQVGAFRFRKGQRSEAAEAYHAEMLQAIEVERQAQSRSDDLIGAILDTPLELRSRTEAEGLFPSLSSQDPKAMKRPNLWVHSLKRRLSGI</sequence>
<dbReference type="CDD" id="cd06433">
    <property type="entry name" value="GT_2_WfgS_like"/>
    <property type="match status" value="1"/>
</dbReference>
<dbReference type="GO" id="GO:0016740">
    <property type="term" value="F:transferase activity"/>
    <property type="evidence" value="ECO:0007669"/>
    <property type="project" value="UniProtKB-KW"/>
</dbReference>
<dbReference type="Gene3D" id="3.90.550.10">
    <property type="entry name" value="Spore Coat Polysaccharide Biosynthesis Protein SpsA, Chain A"/>
    <property type="match status" value="1"/>
</dbReference>
<keyword evidence="3" id="KW-1185">Reference proteome</keyword>
<keyword evidence="2" id="KW-0808">Transferase</keyword>
<dbReference type="EMBL" id="FXTE01000013">
    <property type="protein sequence ID" value="SMO86678.1"/>
    <property type="molecule type" value="Genomic_DNA"/>
</dbReference>
<dbReference type="SUPFAM" id="SSF53448">
    <property type="entry name" value="Nucleotide-diphospho-sugar transferases"/>
    <property type="match status" value="1"/>
</dbReference>
<evidence type="ECO:0000313" key="3">
    <source>
        <dbReference type="Proteomes" id="UP000319555"/>
    </source>
</evidence>
<dbReference type="Proteomes" id="UP000319555">
    <property type="component" value="Unassembled WGS sequence"/>
</dbReference>
<evidence type="ECO:0000259" key="1">
    <source>
        <dbReference type="Pfam" id="PF00535"/>
    </source>
</evidence>
<reference evidence="2 3" key="1">
    <citation type="submission" date="2017-05" db="EMBL/GenBank/DDBJ databases">
        <authorList>
            <person name="Varghese N."/>
            <person name="Submissions S."/>
        </authorList>
    </citation>
    <scope>NUCLEOTIDE SEQUENCE [LARGE SCALE GENOMIC DNA]</scope>
    <source>
        <strain evidence="2 3">DSM 28009</strain>
    </source>
</reference>
<dbReference type="OrthoDB" id="5291101at2"/>
<proteinExistence type="predicted"/>
<dbReference type="InterPro" id="IPR050834">
    <property type="entry name" value="Glycosyltransf_2"/>
</dbReference>
<gene>
    <name evidence="2" type="ORF">SAMN06265380_11353</name>
</gene>
<name>A0A521ERV1_9RHOB</name>
<evidence type="ECO:0000313" key="2">
    <source>
        <dbReference type="EMBL" id="SMO86678.1"/>
    </source>
</evidence>
<dbReference type="InterPro" id="IPR001173">
    <property type="entry name" value="Glyco_trans_2-like"/>
</dbReference>
<feature type="domain" description="Glycosyltransferase 2-like" evidence="1">
    <location>
        <begin position="8"/>
        <end position="103"/>
    </location>
</feature>
<dbReference type="PANTHER" id="PTHR43685">
    <property type="entry name" value="GLYCOSYLTRANSFERASE"/>
    <property type="match status" value="1"/>
</dbReference>
<dbReference type="Pfam" id="PF00535">
    <property type="entry name" value="Glycos_transf_2"/>
    <property type="match status" value="1"/>
</dbReference>
<accession>A0A521ERV1</accession>
<dbReference type="InterPro" id="IPR029044">
    <property type="entry name" value="Nucleotide-diphossugar_trans"/>
</dbReference>
<dbReference type="AlphaFoldDB" id="A0A521ERV1"/>
<dbReference type="RefSeq" id="WP_142639181.1">
    <property type="nucleotide sequence ID" value="NZ_FXTE01000013.1"/>
</dbReference>